<dbReference type="SUPFAM" id="SSF50405">
    <property type="entry name" value="Actin-crosslinking proteins"/>
    <property type="match status" value="1"/>
</dbReference>
<dbReference type="Proteomes" id="UP001569414">
    <property type="component" value="Unassembled WGS sequence"/>
</dbReference>
<evidence type="ECO:0008006" key="3">
    <source>
        <dbReference type="Google" id="ProtNLM"/>
    </source>
</evidence>
<reference evidence="1 2" key="1">
    <citation type="submission" date="2024-08" db="EMBL/GenBank/DDBJ databases">
        <authorList>
            <person name="Ishaq N."/>
        </authorList>
    </citation>
    <scope>NUCLEOTIDE SEQUENCE [LARGE SCALE GENOMIC DNA]</scope>
    <source>
        <strain evidence="1 2">JCM 30400</strain>
    </source>
</reference>
<dbReference type="CDD" id="cd00257">
    <property type="entry name" value="beta-trefoil_FSCN-like"/>
    <property type="match status" value="1"/>
</dbReference>
<comment type="caution">
    <text evidence="1">The sequence shown here is derived from an EMBL/GenBank/DDBJ whole genome shotgun (WGS) entry which is preliminary data.</text>
</comment>
<keyword evidence="2" id="KW-1185">Reference proteome</keyword>
<name>A0ABV4NMQ1_9GAMM</name>
<sequence length="1165" mass="130025">MNFKRAGVYIVYIALLFSLIMPVYAHAGIWDNFTSWITESWKKVEAKTEEAVEDVVTTVEDAATTSVGFLVDTGEWLFDGLTNSVEGTLDFFFGVADDSVTALNYFGLDVDISDWFSTGARNSEDSAQLWTLANYDTGSHPDYLAAFRERQAAYIERAFDAAREEPNNNHMILRAHLGLPLDREALAQRLTELFTPGKHAYKNPDMPLLEYIRVLAESNDYDDLILNEIIKLPYWQDEDTERVRVYTSENHVLMWLSSSWLLWEMEGWHIGGGPEKIKERLVRYLEVKKQYGVYESTSNIYSGFSLSALLNLYDYAKDQEIKTLAGQVALIFLNDIAMVTNDLGAATAADSRAYEGSYQGVNDLGNNFSRFIALITGMGPQVFTSGGSHMDIFSMTSLDVSSVAYNRLEKLNGEVNISYSSGHPISDVDSIWAGLDLQDKLIFSQSAGAYAHPELADEMLEYYLTPLAGLNFFFEDIIVESNLADDMVDMSGVLLTETSAPFTTSSLISEKTLDLYRHGVVQLSSYQNYHAGNAGWQQQPWVATTGTLQITTRSGAEYGGWKAGGQEQMNTNLPYIKQNKNVALVLYKPAMELRFMEGVGNATDFLPIDDFATESVNLIWPADKFDETSSFNNWLFAREGEGYVAVYRHCQDTKSFIRNEKAIELYSCNGDEQIWATVVGNAQTHGDFSNFIFTISQAKIQSKWRWSWAEKRHVWETTLEVDGKILGYSWEANVDDLTDQEMWELAGVNNTSTIETAFVRGYQVNDVTDNPVGTGQDNCESSDDILLHQTVSFHGTDPIVSRISEDTNGKCFLVNVEEQSLDSETYHGGEQVDVIHFQNRRFVGGEADKLYGVDHDWITVQLDFSYTNPVVFTSVIGVANPNSITAEIRNITSNSFEVRIAEFASNDRVQLPEILHYVVMEAGTYTAANGAEIHVNAILLEDNLTGSPEFQTVGIDLQDYLLVSQVQGKNMSETLGTRIRDKQTGSFEISLMVQEAHREKGEKLQAVVGYIAIGKPAVQSKKIALKSAHGKYLTATGNGGNGQTVNANASTIGSQETIILSGNSAQQGCFVHGDDVWLQTTDGYYYGAQEWGALDVTVTDRYSWETFELINHTNNTGCLQNGDQISLFNVRHRNYIVAEHDGGANANRKVLGPWEKFTIENLTIN</sequence>
<evidence type="ECO:0000313" key="1">
    <source>
        <dbReference type="EMBL" id="MFA0790824.1"/>
    </source>
</evidence>
<proteinExistence type="predicted"/>
<accession>A0ABV4NMQ1</accession>
<dbReference type="RefSeq" id="WP_371843425.1">
    <property type="nucleotide sequence ID" value="NZ_JBGMEL010000008.1"/>
</dbReference>
<gene>
    <name evidence="1" type="ORF">ACCI51_09730</name>
</gene>
<organism evidence="1 2">
    <name type="scientific">Microbulbifer echini</name>
    <dbReference type="NCBI Taxonomy" id="1529067"/>
    <lineage>
        <taxon>Bacteria</taxon>
        <taxon>Pseudomonadati</taxon>
        <taxon>Pseudomonadota</taxon>
        <taxon>Gammaproteobacteria</taxon>
        <taxon>Cellvibrionales</taxon>
        <taxon>Microbulbiferaceae</taxon>
        <taxon>Microbulbifer</taxon>
    </lineage>
</organism>
<dbReference type="Gene3D" id="2.80.10.50">
    <property type="match status" value="1"/>
</dbReference>
<dbReference type="InterPro" id="IPR008999">
    <property type="entry name" value="Actin-crosslinking"/>
</dbReference>
<protein>
    <recommendedName>
        <fullName evidence="3">Heparinase II/III-like protein</fullName>
    </recommendedName>
</protein>
<dbReference type="EMBL" id="JBGMEL010000008">
    <property type="protein sequence ID" value="MFA0790824.1"/>
    <property type="molecule type" value="Genomic_DNA"/>
</dbReference>
<evidence type="ECO:0000313" key="2">
    <source>
        <dbReference type="Proteomes" id="UP001569414"/>
    </source>
</evidence>